<protein>
    <submittedName>
        <fullName evidence="1">Dimethyladenosine transferase</fullName>
    </submittedName>
</protein>
<proteinExistence type="predicted"/>
<organism evidence="1 2">
    <name type="scientific">Prauserella flavalba</name>
    <dbReference type="NCBI Taxonomy" id="1477506"/>
    <lineage>
        <taxon>Bacteria</taxon>
        <taxon>Bacillati</taxon>
        <taxon>Actinomycetota</taxon>
        <taxon>Actinomycetes</taxon>
        <taxon>Pseudonocardiales</taxon>
        <taxon>Pseudonocardiaceae</taxon>
        <taxon>Prauserella</taxon>
    </lineage>
</organism>
<dbReference type="InterPro" id="IPR019587">
    <property type="entry name" value="Polyketide_cyclase/dehydratase"/>
</dbReference>
<dbReference type="RefSeq" id="WP_110338567.1">
    <property type="nucleotide sequence ID" value="NZ_MASU01000007.1"/>
</dbReference>
<evidence type="ECO:0000313" key="1">
    <source>
        <dbReference type="EMBL" id="PXY30592.1"/>
    </source>
</evidence>
<evidence type="ECO:0000313" key="2">
    <source>
        <dbReference type="Proteomes" id="UP000247892"/>
    </source>
</evidence>
<accession>A0A318LWH3</accession>
<sequence length="157" mass="17504">MTRRQVSVTTTVAASPEQIFDLLTDPAKHPLLDGSGTVQAAHAGNPDRLELGSKFGMDMKMGAPYKIRNTVVEYEKNRLIAWRHFNGHRWRWELEPAGEGRTSVTETFDWSTARIPFLIELARFPAKNKAGIRKTLDRLAGMFGENGSQSSQTSQGS</sequence>
<dbReference type="AlphaFoldDB" id="A0A318LWH3"/>
<comment type="caution">
    <text evidence="1">The sequence shown here is derived from an EMBL/GenBank/DDBJ whole genome shotgun (WGS) entry which is preliminary data.</text>
</comment>
<dbReference type="SUPFAM" id="SSF55961">
    <property type="entry name" value="Bet v1-like"/>
    <property type="match status" value="1"/>
</dbReference>
<keyword evidence="2" id="KW-1185">Reference proteome</keyword>
<dbReference type="Proteomes" id="UP000247892">
    <property type="component" value="Unassembled WGS sequence"/>
</dbReference>
<dbReference type="EMBL" id="MASU01000007">
    <property type="protein sequence ID" value="PXY30592.1"/>
    <property type="molecule type" value="Genomic_DNA"/>
</dbReference>
<dbReference type="OrthoDB" id="6624781at2"/>
<keyword evidence="1" id="KW-0808">Transferase</keyword>
<gene>
    <name evidence="1" type="ORF">BA062_18760</name>
</gene>
<reference evidence="1 2" key="1">
    <citation type="submission" date="2016-07" db="EMBL/GenBank/DDBJ databases">
        <title>Draft genome sequence of Prauserella sp. YIM 121212, isolated from alkaline soil.</title>
        <authorList>
            <person name="Ruckert C."/>
            <person name="Albersmeier A."/>
            <person name="Jiang C.-L."/>
            <person name="Jiang Y."/>
            <person name="Kalinowski J."/>
            <person name="Schneider O."/>
            <person name="Winkler A."/>
            <person name="Zotchev S.B."/>
        </authorList>
    </citation>
    <scope>NUCLEOTIDE SEQUENCE [LARGE SCALE GENOMIC DNA]</scope>
    <source>
        <strain evidence="1 2">YIM 121212</strain>
    </source>
</reference>
<name>A0A318LWH3_9PSEU</name>
<dbReference type="Gene3D" id="3.30.530.20">
    <property type="match status" value="1"/>
</dbReference>
<dbReference type="Pfam" id="PF10604">
    <property type="entry name" value="Polyketide_cyc2"/>
    <property type="match status" value="1"/>
</dbReference>
<dbReference type="GO" id="GO:0016740">
    <property type="term" value="F:transferase activity"/>
    <property type="evidence" value="ECO:0007669"/>
    <property type="project" value="UniProtKB-KW"/>
</dbReference>
<dbReference type="InterPro" id="IPR023393">
    <property type="entry name" value="START-like_dom_sf"/>
</dbReference>